<dbReference type="EMBL" id="MSJS02000013">
    <property type="protein sequence ID" value="OOO83983.1"/>
    <property type="molecule type" value="Genomic_DNA"/>
</dbReference>
<name>A0A1S9JME7_SHIBO</name>
<dbReference type="Proteomes" id="UP000868349">
    <property type="component" value="Unassembled WGS sequence"/>
</dbReference>
<proteinExistence type="predicted"/>
<sequence length="76" mass="8956">MFRHPETTAAPCGVYYFIARVKNSLSFIRILLICRTEFDEKKSNNKEQQVEKAHHLYRFSLRHRGGEPVFCAILRS</sequence>
<dbReference type="AlphaFoldDB" id="A0A1S9JME7"/>
<reference evidence="1" key="1">
    <citation type="submission" date="2017-02" db="EMBL/GenBank/DDBJ databases">
        <title>Shigella draft genomes.</title>
        <authorList>
            <person name="Weis A.M."/>
            <person name="Weimer B.C."/>
            <person name="Gilpin B."/>
        </authorList>
    </citation>
    <scope>NUCLEOTIDE SEQUENCE [LARGE SCALE GENOMIC DNA]</scope>
    <source>
        <strain evidence="1">BCW_4868</strain>
    </source>
</reference>
<evidence type="ECO:0000313" key="1">
    <source>
        <dbReference type="EMBL" id="OOO83983.1"/>
    </source>
</evidence>
<comment type="caution">
    <text evidence="1">The sequence shown here is derived from an EMBL/GenBank/DDBJ whole genome shotgun (WGS) entry which is preliminary data.</text>
</comment>
<gene>
    <name evidence="1" type="ORF">AJR17_003365</name>
</gene>
<organism evidence="1">
    <name type="scientific">Shigella boydii</name>
    <dbReference type="NCBI Taxonomy" id="621"/>
    <lineage>
        <taxon>Bacteria</taxon>
        <taxon>Pseudomonadati</taxon>
        <taxon>Pseudomonadota</taxon>
        <taxon>Gammaproteobacteria</taxon>
        <taxon>Enterobacterales</taxon>
        <taxon>Enterobacteriaceae</taxon>
        <taxon>Shigella</taxon>
    </lineage>
</organism>
<accession>A0A1S9JME7</accession>
<protein>
    <submittedName>
        <fullName evidence="1">Uncharacterized protein</fullName>
    </submittedName>
</protein>